<evidence type="ECO:0000313" key="2">
    <source>
        <dbReference type="Proteomes" id="UP000000598"/>
    </source>
</evidence>
<dbReference type="EMBL" id="CR382123">
    <property type="protein sequence ID" value="CAH01596.1"/>
    <property type="molecule type" value="Genomic_DNA"/>
</dbReference>
<name>Q6CTJ4_KLULA</name>
<dbReference type="KEGG" id="kla:KLLA0_C12287g"/>
<dbReference type="AlphaFoldDB" id="Q6CTJ4"/>
<dbReference type="Proteomes" id="UP000000598">
    <property type="component" value="Chromosome C"/>
</dbReference>
<gene>
    <name evidence="1" type="ORF">KLLA0_C12287g</name>
</gene>
<accession>Q6CTJ4</accession>
<organism evidence="1 2">
    <name type="scientific">Kluyveromyces lactis (strain ATCC 8585 / CBS 2359 / DSM 70799 / NBRC 1267 / NRRL Y-1140 / WM37)</name>
    <name type="common">Yeast</name>
    <name type="synonym">Candida sphaerica</name>
    <dbReference type="NCBI Taxonomy" id="284590"/>
    <lineage>
        <taxon>Eukaryota</taxon>
        <taxon>Fungi</taxon>
        <taxon>Dikarya</taxon>
        <taxon>Ascomycota</taxon>
        <taxon>Saccharomycotina</taxon>
        <taxon>Saccharomycetes</taxon>
        <taxon>Saccharomycetales</taxon>
        <taxon>Saccharomycetaceae</taxon>
        <taxon>Kluyveromyces</taxon>
    </lineage>
</organism>
<keyword evidence="2" id="KW-1185">Reference proteome</keyword>
<sequence length="328" mass="39237">MSELDEFYDCSNNEETVCYVNLSLFKGSHLIADNFDPERILPPSSFIKTLRTRLARESRNYSLLVWLLNCPNITLTQRSEHQKEPFQVFEPRQNRLYQHYLNIRPFSYADENISMDATLVSSESHWPDHYSYECSIFPRLLQKTNYDHFQMNRLCEEYRQQFIKIMENFEAQKPRHPKYAQIYLQQNLGLLTRAYIRDLFYDITFKYSAWSNAKRLTRVELLRSLQRYHKEYTFIMSCDPIDNFTEKLDHLTCLNYASKDEVNAKLTYGIWINAEHGLILLCNGIAHSWDLLQIPSHSYQNDDNITLFVTKYMLFCNMSVLETCLWFF</sequence>
<dbReference type="InParanoid" id="Q6CTJ4"/>
<dbReference type="PaxDb" id="284590-Q6CTJ4"/>
<dbReference type="HOGENOM" id="CLU_070629_0_0_1"/>
<proteinExistence type="predicted"/>
<dbReference type="FunCoup" id="Q6CTJ4">
    <property type="interactions" value="51"/>
</dbReference>
<evidence type="ECO:0000313" key="1">
    <source>
        <dbReference type="EMBL" id="CAH01596.1"/>
    </source>
</evidence>
<dbReference type="OMA" id="CIIPRIC"/>
<protein>
    <submittedName>
        <fullName evidence="1">KLLA0C12287p</fullName>
    </submittedName>
</protein>
<reference evidence="1 2" key="1">
    <citation type="journal article" date="2004" name="Nature">
        <title>Genome evolution in yeasts.</title>
        <authorList>
            <consortium name="Genolevures"/>
            <person name="Dujon B."/>
            <person name="Sherman D."/>
            <person name="Fischer G."/>
            <person name="Durrens P."/>
            <person name="Casaregola S."/>
            <person name="Lafontaine I."/>
            <person name="de Montigny J."/>
            <person name="Marck C."/>
            <person name="Neuveglise C."/>
            <person name="Talla E."/>
            <person name="Goffard N."/>
            <person name="Frangeul L."/>
            <person name="Aigle M."/>
            <person name="Anthouard V."/>
            <person name="Babour A."/>
            <person name="Barbe V."/>
            <person name="Barnay S."/>
            <person name="Blanchin S."/>
            <person name="Beckerich J.M."/>
            <person name="Beyne E."/>
            <person name="Bleykasten C."/>
            <person name="Boisrame A."/>
            <person name="Boyer J."/>
            <person name="Cattolico L."/>
            <person name="Confanioleri F."/>
            <person name="de Daruvar A."/>
            <person name="Despons L."/>
            <person name="Fabre E."/>
            <person name="Fairhead C."/>
            <person name="Ferry-Dumazet H."/>
            <person name="Groppi A."/>
            <person name="Hantraye F."/>
            <person name="Hennequin C."/>
            <person name="Jauniaux N."/>
            <person name="Joyet P."/>
            <person name="Kachouri R."/>
            <person name="Kerrest A."/>
            <person name="Koszul R."/>
            <person name="Lemaire M."/>
            <person name="Lesur I."/>
            <person name="Ma L."/>
            <person name="Muller H."/>
            <person name="Nicaud J.M."/>
            <person name="Nikolski M."/>
            <person name="Oztas S."/>
            <person name="Ozier-Kalogeropoulos O."/>
            <person name="Pellenz S."/>
            <person name="Potier S."/>
            <person name="Richard G.F."/>
            <person name="Straub M.L."/>
            <person name="Suleau A."/>
            <person name="Swennene D."/>
            <person name="Tekaia F."/>
            <person name="Wesolowski-Louvel M."/>
            <person name="Westhof E."/>
            <person name="Wirth B."/>
            <person name="Zeniou-Meyer M."/>
            <person name="Zivanovic I."/>
            <person name="Bolotin-Fukuhara M."/>
            <person name="Thierry A."/>
            <person name="Bouchier C."/>
            <person name="Caudron B."/>
            <person name="Scarpelli C."/>
            <person name="Gaillardin C."/>
            <person name="Weissenbach J."/>
            <person name="Wincker P."/>
            <person name="Souciet J.L."/>
        </authorList>
    </citation>
    <scope>NUCLEOTIDE SEQUENCE [LARGE SCALE GENOMIC DNA]</scope>
    <source>
        <strain evidence="2">ATCC 8585 / CBS 2359 / DSM 70799 / NBRC 1267 / NRRL Y-1140 / WM37</strain>
    </source>
</reference>